<gene>
    <name evidence="2" type="ORF">BHV28_12370</name>
</gene>
<reference evidence="2 3" key="1">
    <citation type="journal article" date="2010" name="Science">
        <title>Genomic comparison of the ants Camponotus floridanus and Harpegnathos saltator.</title>
        <authorList>
            <person name="Bonasio R."/>
            <person name="Zhang G."/>
            <person name="Ye C."/>
            <person name="Mutti N.S."/>
            <person name="Fang X."/>
            <person name="Qin N."/>
            <person name="Donahue G."/>
            <person name="Yang P."/>
            <person name="Li Q."/>
            <person name="Li C."/>
            <person name="Zhang P."/>
            <person name="Huang Z."/>
            <person name="Berger S.L."/>
            <person name="Reinberg D."/>
            <person name="Wang J."/>
            <person name="Liebig J."/>
        </authorList>
    </citation>
    <scope>NUCLEOTIDE SEQUENCE [LARGE SCALE GENOMIC DNA]</scope>
    <source>
        <strain evidence="2 3">Hsal</strain>
    </source>
</reference>
<dbReference type="Pfam" id="PF01476">
    <property type="entry name" value="LysM"/>
    <property type="match status" value="1"/>
</dbReference>
<sequence>MRQGFESLRYFAAFGLCFFVSVFSGAYADVQDAIPQFDTLRLEGEKFTITGHSAASRHIELVKGAHIVGEGETDAQGNFTIGLGRKLKMGEYRFVLRATGQDGRSVTSMQTLVVTIPENTAGDILALVEEPGKGNRLLAGQTRADSGIVAPEYKNFAVERIDFAGGRLAVCGRSPADMRVFVSLAGRSIGSERSRKEGGFCVTREVALEKGDYILQIGLFDDTGAEKTTVSLPFTLAMANRAHQLYRGGQAVDSVVVKRGETLSRLARRVYGNAAMAGQLFEANRDILQTPDKISPGMELVVPRREKQK</sequence>
<dbReference type="SMART" id="SM00257">
    <property type="entry name" value="LysM"/>
    <property type="match status" value="1"/>
</dbReference>
<reference evidence="2 3" key="2">
    <citation type="journal article" date="2016" name="Sci. Rep.">
        <title>The genome of Rhizobiales bacteria in predatory ants reveals urease gene functions but no genes for nitrogen fixation.</title>
        <authorList>
            <person name="Neuvonen M.M."/>
            <person name="Tamarit D."/>
            <person name="Naslund K."/>
            <person name="Liebig J."/>
            <person name="Feldhaar H."/>
            <person name="Moran N.A."/>
            <person name="Guy L."/>
            <person name="Andersson S.G."/>
        </authorList>
    </citation>
    <scope>NUCLEOTIDE SEQUENCE [LARGE SCALE GENOMIC DNA]</scope>
    <source>
        <strain evidence="2 3">Hsal</strain>
    </source>
</reference>
<dbReference type="InterPro" id="IPR036779">
    <property type="entry name" value="LysM_dom_sf"/>
</dbReference>
<proteinExistence type="predicted"/>
<evidence type="ECO:0000313" key="2">
    <source>
        <dbReference type="EMBL" id="AQS41922.1"/>
    </source>
</evidence>
<dbReference type="KEGG" id="thd:BHV28_12370"/>
<protein>
    <submittedName>
        <fullName evidence="2">Peptidoglycan binding protein</fullName>
    </submittedName>
</protein>
<dbReference type="STRING" id="1902579.BHV28_12370"/>
<dbReference type="InterPro" id="IPR018392">
    <property type="entry name" value="LysM"/>
</dbReference>
<dbReference type="Proteomes" id="UP000188912">
    <property type="component" value="Chromosome"/>
</dbReference>
<organism evidence="2 3">
    <name type="scientific">Candidatus Tokpelaia hoelldobleri</name>
    <dbReference type="NCBI Taxonomy" id="1902579"/>
    <lineage>
        <taxon>Bacteria</taxon>
        <taxon>Pseudomonadati</taxon>
        <taxon>Pseudomonadota</taxon>
        <taxon>Alphaproteobacteria</taxon>
        <taxon>Hyphomicrobiales</taxon>
        <taxon>Candidatus Tokpelaia</taxon>
    </lineage>
</organism>
<feature type="domain" description="LysM" evidence="1">
    <location>
        <begin position="253"/>
        <end position="302"/>
    </location>
</feature>
<dbReference type="PANTHER" id="PTHR34700:SF4">
    <property type="entry name" value="PHAGE-LIKE ELEMENT PBSX PROTEIN XKDP"/>
    <property type="match status" value="1"/>
</dbReference>
<keyword evidence="3" id="KW-1185">Reference proteome</keyword>
<evidence type="ECO:0000259" key="1">
    <source>
        <dbReference type="PROSITE" id="PS51782"/>
    </source>
</evidence>
<dbReference type="AlphaFoldDB" id="A0A1U9JVL7"/>
<dbReference type="EMBL" id="CP017315">
    <property type="protein sequence ID" value="AQS41922.1"/>
    <property type="molecule type" value="Genomic_DNA"/>
</dbReference>
<name>A0A1U9JVL7_9HYPH</name>
<evidence type="ECO:0000313" key="3">
    <source>
        <dbReference type="Proteomes" id="UP000188912"/>
    </source>
</evidence>
<dbReference type="Gene3D" id="3.10.350.10">
    <property type="entry name" value="LysM domain"/>
    <property type="match status" value="1"/>
</dbReference>
<accession>A0A1U9JVL7</accession>
<dbReference type="InterPro" id="IPR052196">
    <property type="entry name" value="Bact_Kbp"/>
</dbReference>
<dbReference type="PANTHER" id="PTHR34700">
    <property type="entry name" value="POTASSIUM BINDING PROTEIN KBP"/>
    <property type="match status" value="1"/>
</dbReference>
<dbReference type="PROSITE" id="PS51782">
    <property type="entry name" value="LYSM"/>
    <property type="match status" value="1"/>
</dbReference>